<evidence type="ECO:0000313" key="4">
    <source>
        <dbReference type="EMBL" id="RJP71691.1"/>
    </source>
</evidence>
<keyword evidence="2 4" id="KW-0378">Hydrolase</keyword>
<dbReference type="InterPro" id="IPR000667">
    <property type="entry name" value="Peptidase_S13"/>
</dbReference>
<dbReference type="GO" id="GO:0009002">
    <property type="term" value="F:serine-type D-Ala-D-Ala carboxypeptidase activity"/>
    <property type="evidence" value="ECO:0007669"/>
    <property type="project" value="UniProtKB-EC"/>
</dbReference>
<comment type="caution">
    <text evidence="4">The sequence shown here is derived from an EMBL/GenBank/DDBJ whole genome shotgun (WGS) entry which is preliminary data.</text>
</comment>
<dbReference type="Pfam" id="PF02113">
    <property type="entry name" value="Peptidase_S13"/>
    <property type="match status" value="1"/>
</dbReference>
<dbReference type="PANTHER" id="PTHR30023:SF0">
    <property type="entry name" value="PENICILLIN-SENSITIVE CARBOXYPEPTIDASE A"/>
    <property type="match status" value="1"/>
</dbReference>
<dbReference type="AlphaFoldDB" id="A0A419F1G1"/>
<dbReference type="Proteomes" id="UP000285961">
    <property type="component" value="Unassembled WGS sequence"/>
</dbReference>
<proteinExistence type="inferred from homology"/>
<keyword evidence="4" id="KW-0645">Protease</keyword>
<evidence type="ECO:0000256" key="1">
    <source>
        <dbReference type="ARBA" id="ARBA00006096"/>
    </source>
</evidence>
<feature type="signal peptide" evidence="3">
    <location>
        <begin position="1"/>
        <end position="24"/>
    </location>
</feature>
<evidence type="ECO:0000256" key="2">
    <source>
        <dbReference type="ARBA" id="ARBA00022801"/>
    </source>
</evidence>
<keyword evidence="3" id="KW-0732">Signal</keyword>
<name>A0A419F1G1_9BACT</name>
<keyword evidence="4" id="KW-0121">Carboxypeptidase</keyword>
<dbReference type="GO" id="GO:0000270">
    <property type="term" value="P:peptidoglycan metabolic process"/>
    <property type="evidence" value="ECO:0007669"/>
    <property type="project" value="TreeGrafter"/>
</dbReference>
<reference evidence="4 5" key="1">
    <citation type="journal article" date="2017" name="ISME J.">
        <title>Energy and carbon metabolisms in a deep terrestrial subsurface fluid microbial community.</title>
        <authorList>
            <person name="Momper L."/>
            <person name="Jungbluth S.P."/>
            <person name="Lee M.D."/>
            <person name="Amend J.P."/>
        </authorList>
    </citation>
    <scope>NUCLEOTIDE SEQUENCE [LARGE SCALE GENOMIC DNA]</scope>
    <source>
        <strain evidence="4">SURF_17</strain>
    </source>
</reference>
<evidence type="ECO:0000313" key="5">
    <source>
        <dbReference type="Proteomes" id="UP000285961"/>
    </source>
</evidence>
<dbReference type="EMBL" id="QZKI01000055">
    <property type="protein sequence ID" value="RJP71691.1"/>
    <property type="molecule type" value="Genomic_DNA"/>
</dbReference>
<dbReference type="Gene3D" id="3.40.710.10">
    <property type="entry name" value="DD-peptidase/beta-lactamase superfamily"/>
    <property type="match status" value="2"/>
</dbReference>
<dbReference type="PANTHER" id="PTHR30023">
    <property type="entry name" value="D-ALANYL-D-ALANINE CARBOXYPEPTIDASE"/>
    <property type="match status" value="1"/>
</dbReference>
<dbReference type="GO" id="GO:0006508">
    <property type="term" value="P:proteolysis"/>
    <property type="evidence" value="ECO:0007669"/>
    <property type="project" value="InterPro"/>
</dbReference>
<dbReference type="SUPFAM" id="SSF56601">
    <property type="entry name" value="beta-lactamase/transpeptidase-like"/>
    <property type="match status" value="1"/>
</dbReference>
<accession>A0A419F1G1</accession>
<evidence type="ECO:0000256" key="3">
    <source>
        <dbReference type="SAM" id="SignalP"/>
    </source>
</evidence>
<gene>
    <name evidence="4" type="primary">dacB</name>
    <name evidence="4" type="ORF">C4532_07015</name>
</gene>
<protein>
    <submittedName>
        <fullName evidence="4">D-alanyl-D-alanine carboxypeptidase/D-alanyl-D-alanine-endopeptidase</fullName>
        <ecNumber evidence="4">3.4.16.4</ecNumber>
    </submittedName>
</protein>
<dbReference type="PRINTS" id="PR00922">
    <property type="entry name" value="DADACBPTASE3"/>
</dbReference>
<dbReference type="EC" id="3.4.16.4" evidence="4"/>
<dbReference type="Gene3D" id="3.50.80.20">
    <property type="entry name" value="D-Ala-D-Ala carboxypeptidase C, peptidase S13"/>
    <property type="match status" value="1"/>
</dbReference>
<sequence>MRRSTIHGIILWLLCVLSVPPVFAAGQTSKKASLANRINSILSDEKAQKCTWSVEVVSLRTGETLYQHNAHSAMIPASNMKLFTTAAALYYLGPGFTIMTSVYADGPLNSDGILNGNLILYGRGDPNISGRFSDNPASILEEIAESLKSRGIKEIRGNIIGDDSYFDSQYYGPWRKDHANRWYAARVSALSFNDNCVDIYVTPGTSPGKKARVSQSPCASYPKVINKASTTSRKSNSVWISPGGDGSAVIVGGKIWSRRKAEVLYFPVESPALYAATVFKETLEKTGIRVSGKVYPLGDAHVTAVPPITPPLYEHESLPLFEIIKVVNKRSQNLHAELLLKQVGRQTGKGGSFSGGAQAVYEFARMAGADPRSTTISDGSGLSDLNRASAHSIVQLLKCMNTNGWHDTFRESLAVVGIDSNLRTLAGTVPKGRILAKTGSLKDVVALSGYAIGESEDLAFSIIANDVTTDTYTVKQIRNRICRELVRY</sequence>
<dbReference type="NCBIfam" id="TIGR00666">
    <property type="entry name" value="PBP4"/>
    <property type="match status" value="1"/>
</dbReference>
<feature type="chain" id="PRO_5019035050" evidence="3">
    <location>
        <begin position="25"/>
        <end position="488"/>
    </location>
</feature>
<comment type="similarity">
    <text evidence="1">Belongs to the peptidase S13 family.</text>
</comment>
<organism evidence="4 5">
    <name type="scientific">Candidatus Abyssobacteria bacterium SURF_17</name>
    <dbReference type="NCBI Taxonomy" id="2093361"/>
    <lineage>
        <taxon>Bacteria</taxon>
        <taxon>Pseudomonadati</taxon>
        <taxon>Candidatus Hydrogenedentota</taxon>
        <taxon>Candidatus Abyssobacteria</taxon>
    </lineage>
</organism>
<dbReference type="InterPro" id="IPR012338">
    <property type="entry name" value="Beta-lactam/transpept-like"/>
</dbReference>